<evidence type="ECO:0000313" key="6">
    <source>
        <dbReference type="EMBL" id="MFD1647498.1"/>
    </source>
</evidence>
<evidence type="ECO:0000313" key="7">
    <source>
        <dbReference type="Proteomes" id="UP001597034"/>
    </source>
</evidence>
<dbReference type="Pfam" id="PF00437">
    <property type="entry name" value="T2SSE"/>
    <property type="match status" value="1"/>
</dbReference>
<dbReference type="PANTHER" id="PTHR30486">
    <property type="entry name" value="TWITCHING MOTILITY PROTEIN PILT"/>
    <property type="match status" value="1"/>
</dbReference>
<dbReference type="PANTHER" id="PTHR30486:SF6">
    <property type="entry name" value="TYPE IV PILUS RETRACTATION ATPASE PILT"/>
    <property type="match status" value="1"/>
</dbReference>
<dbReference type="InterPro" id="IPR056571">
    <property type="entry name" value="PilB3-like_C"/>
</dbReference>
<sequence>MAEAADEGDAERSLSNIFDEPDDELVVRPDGADDETADWEILDERLIEDLVVRPDDDEASAGDDDELTELVLWVEAQEPPEPEDIRETVLSEVKAHFDAAALDTEFAARPTDEFIDTHWFDFTYLDERVQVERYWVNKPYAYISVLFHPETKEFSYEVTEAVLDGFERYVREDLTRILRNSLMYHDIGDDVDREAVFESKAKEIIAEHAATVDDGSIYKLLYYLLRDFLDYGKIDPLMRDGNLEDISCDGVDVPVFVYHGGYRDLRTNVVFDQDRLNSFTVRLAQRAGKHISVSNPLVDASLPDGSRIQLTLGSDIATRGANFTIRKFADVPYTPVDLIKWNTFDVDQMAYFWLVIENNRSLVFAGGTGSGKTTSMNAVGFFIPPNAKVVSIEDTREITLPHDNWIQSVSRPPVTDGGRGEVSMYQLLQASLRQRPEYLLVGEIRTEQRVALTFFNAIATGHTSYTTIHADSVDGALARLQNAPLSVPVQMIQDLDVIAIQKQIFDDDTRVRRNSVVAEIRPSDDLSQVEANDVFRWDPSDDEYDSVGDSELLAEIAEERGWTADELADELAVRAETLQYLVDEDITDYDTVTETIHRFDRDRDSVLAQVRAAELSAPVEAEAR</sequence>
<feature type="domain" description="PilB3-like N-terminal" evidence="5">
    <location>
        <begin position="117"/>
        <end position="160"/>
    </location>
</feature>
<gene>
    <name evidence="6" type="ORF">ACFSBL_17550</name>
</gene>
<evidence type="ECO:0000259" key="3">
    <source>
        <dbReference type="Pfam" id="PF00437"/>
    </source>
</evidence>
<dbReference type="Pfam" id="PF23990">
    <property type="entry name" value="PilB3_N"/>
    <property type="match status" value="1"/>
</dbReference>
<dbReference type="InterPro" id="IPR027417">
    <property type="entry name" value="P-loop_NTPase"/>
</dbReference>
<dbReference type="InterPro" id="IPR056570">
    <property type="entry name" value="PilB3-like_N"/>
</dbReference>
<keyword evidence="7" id="KW-1185">Reference proteome</keyword>
<accession>A0ABD6DQW1</accession>
<organism evidence="6 7">
    <name type="scientific">Haloarchaeobius litoreus</name>
    <dbReference type="NCBI Taxonomy" id="755306"/>
    <lineage>
        <taxon>Archaea</taxon>
        <taxon>Methanobacteriati</taxon>
        <taxon>Methanobacteriota</taxon>
        <taxon>Stenosarchaea group</taxon>
        <taxon>Halobacteria</taxon>
        <taxon>Halobacteriales</taxon>
        <taxon>Halorubellaceae</taxon>
        <taxon>Haloarchaeobius</taxon>
    </lineage>
</organism>
<dbReference type="Pfam" id="PF23989">
    <property type="entry name" value="PilB3_C"/>
    <property type="match status" value="1"/>
</dbReference>
<dbReference type="AlphaFoldDB" id="A0ABD6DQW1"/>
<evidence type="ECO:0000256" key="2">
    <source>
        <dbReference type="SAM" id="MobiDB-lite"/>
    </source>
</evidence>
<dbReference type="EMBL" id="JBHUDO010000003">
    <property type="protein sequence ID" value="MFD1647498.1"/>
    <property type="molecule type" value="Genomic_DNA"/>
</dbReference>
<feature type="domain" description="Bacterial type II secretion system protein E" evidence="3">
    <location>
        <begin position="290"/>
        <end position="503"/>
    </location>
</feature>
<feature type="domain" description="PilB3-like C-terminal" evidence="4">
    <location>
        <begin position="546"/>
        <end position="614"/>
    </location>
</feature>
<proteinExistence type="inferred from homology"/>
<dbReference type="Gene3D" id="3.30.450.380">
    <property type="match status" value="1"/>
</dbReference>
<evidence type="ECO:0000256" key="1">
    <source>
        <dbReference type="ARBA" id="ARBA00006611"/>
    </source>
</evidence>
<dbReference type="Proteomes" id="UP001597034">
    <property type="component" value="Unassembled WGS sequence"/>
</dbReference>
<evidence type="ECO:0000259" key="4">
    <source>
        <dbReference type="Pfam" id="PF23989"/>
    </source>
</evidence>
<feature type="region of interest" description="Disordered" evidence="2">
    <location>
        <begin position="1"/>
        <end position="34"/>
    </location>
</feature>
<reference evidence="6 7" key="1">
    <citation type="journal article" date="2019" name="Int. J. Syst. Evol. Microbiol.">
        <title>The Global Catalogue of Microorganisms (GCM) 10K type strain sequencing project: providing services to taxonomists for standard genome sequencing and annotation.</title>
        <authorList>
            <consortium name="The Broad Institute Genomics Platform"/>
            <consortium name="The Broad Institute Genome Sequencing Center for Infectious Disease"/>
            <person name="Wu L."/>
            <person name="Ma J."/>
        </authorList>
    </citation>
    <scope>NUCLEOTIDE SEQUENCE [LARGE SCALE GENOMIC DNA]</scope>
    <source>
        <strain evidence="6 7">CGMCC 1.10390</strain>
    </source>
</reference>
<comment type="similarity">
    <text evidence="1">Belongs to the GSP E family.</text>
</comment>
<dbReference type="InterPro" id="IPR001482">
    <property type="entry name" value="T2SS/T4SS_dom"/>
</dbReference>
<dbReference type="InterPro" id="IPR050921">
    <property type="entry name" value="T4SS_GSP_E_ATPase"/>
</dbReference>
<evidence type="ECO:0000259" key="5">
    <source>
        <dbReference type="Pfam" id="PF23990"/>
    </source>
</evidence>
<dbReference type="SUPFAM" id="SSF52540">
    <property type="entry name" value="P-loop containing nucleoside triphosphate hydrolases"/>
    <property type="match status" value="1"/>
</dbReference>
<dbReference type="CDD" id="cd01130">
    <property type="entry name" value="VirB11-like_ATPase"/>
    <property type="match status" value="1"/>
</dbReference>
<dbReference type="Gene3D" id="3.40.50.300">
    <property type="entry name" value="P-loop containing nucleotide triphosphate hydrolases"/>
    <property type="match status" value="1"/>
</dbReference>
<comment type="caution">
    <text evidence="6">The sequence shown here is derived from an EMBL/GenBank/DDBJ whole genome shotgun (WGS) entry which is preliminary data.</text>
</comment>
<protein>
    <submittedName>
        <fullName evidence="6">Type II/IV secretion system ATPase subunit</fullName>
    </submittedName>
</protein>
<name>A0ABD6DQW1_9EURY</name>
<dbReference type="RefSeq" id="WP_390293602.1">
    <property type="nucleotide sequence ID" value="NZ_JANHJR010000003.1"/>
</dbReference>